<accession>A0ABV1GV84</accession>
<dbReference type="RefSeq" id="WP_349093973.1">
    <property type="nucleotide sequence ID" value="NZ_JBBMFL010000004.1"/>
</dbReference>
<protein>
    <submittedName>
        <fullName evidence="1">Structural protein P5</fullName>
    </submittedName>
</protein>
<keyword evidence="2" id="KW-1185">Reference proteome</keyword>
<dbReference type="EMBL" id="JBBMFL010000004">
    <property type="protein sequence ID" value="MEQ2544325.1"/>
    <property type="molecule type" value="Genomic_DNA"/>
</dbReference>
<reference evidence="1 2" key="1">
    <citation type="submission" date="2024-03" db="EMBL/GenBank/DDBJ databases">
        <title>Human intestinal bacterial collection.</title>
        <authorList>
            <person name="Pauvert C."/>
            <person name="Hitch T.C.A."/>
            <person name="Clavel T."/>
        </authorList>
    </citation>
    <scope>NUCLEOTIDE SEQUENCE [LARGE SCALE GENOMIC DNA]</scope>
    <source>
        <strain evidence="1 2">CLA-KB-H122</strain>
    </source>
</reference>
<evidence type="ECO:0000313" key="1">
    <source>
        <dbReference type="EMBL" id="MEQ2544325.1"/>
    </source>
</evidence>
<organism evidence="1 2">
    <name type="scientific">Alistipes intestinihominis</name>
    <dbReference type="NCBI Taxonomy" id="3133172"/>
    <lineage>
        <taxon>Bacteria</taxon>
        <taxon>Pseudomonadati</taxon>
        <taxon>Bacteroidota</taxon>
        <taxon>Bacteroidia</taxon>
        <taxon>Bacteroidales</taxon>
        <taxon>Rikenellaceae</taxon>
        <taxon>Alistipes</taxon>
    </lineage>
</organism>
<proteinExistence type="predicted"/>
<dbReference type="Proteomes" id="UP001460202">
    <property type="component" value="Unassembled WGS sequence"/>
</dbReference>
<name>A0ABV1GV84_9BACT</name>
<gene>
    <name evidence="1" type="ORF">WMO46_05105</name>
</gene>
<sequence>MPRGMRNRNPGNIRRSATKYLGEVAPSRDTAFKQFETMAWGYRAMFVLLDSYSRKGYRTIRQMISRYAPPVENHTENYIRCVSEWSGIGADEPVDTQAGETMIPVVAAMSRVENGRPAVLSDVETGWTLYLQHKP</sequence>
<comment type="caution">
    <text evidence="1">The sequence shown here is derived from an EMBL/GenBank/DDBJ whole genome shotgun (WGS) entry which is preliminary data.</text>
</comment>
<evidence type="ECO:0000313" key="2">
    <source>
        <dbReference type="Proteomes" id="UP001460202"/>
    </source>
</evidence>